<protein>
    <submittedName>
        <fullName evidence="1">Uncharacterized protein</fullName>
    </submittedName>
</protein>
<dbReference type="HOGENOM" id="CLU_3069350_0_0_1"/>
<name>A0A0D0DFM4_9AGAM</name>
<dbReference type="InParanoid" id="A0A0D0DFM4"/>
<dbReference type="EMBL" id="KN827405">
    <property type="protein sequence ID" value="KIK76575.1"/>
    <property type="molecule type" value="Genomic_DNA"/>
</dbReference>
<proteinExistence type="predicted"/>
<keyword evidence="2" id="KW-1185">Reference proteome</keyword>
<reference evidence="1 2" key="1">
    <citation type="submission" date="2014-04" db="EMBL/GenBank/DDBJ databases">
        <authorList>
            <consortium name="DOE Joint Genome Institute"/>
            <person name="Kuo A."/>
            <person name="Kohler A."/>
            <person name="Jargeat P."/>
            <person name="Nagy L.G."/>
            <person name="Floudas D."/>
            <person name="Copeland A."/>
            <person name="Barry K.W."/>
            <person name="Cichocki N."/>
            <person name="Veneault-Fourrey C."/>
            <person name="LaButti K."/>
            <person name="Lindquist E.A."/>
            <person name="Lipzen A."/>
            <person name="Lundell T."/>
            <person name="Morin E."/>
            <person name="Murat C."/>
            <person name="Sun H."/>
            <person name="Tunlid A."/>
            <person name="Henrissat B."/>
            <person name="Grigoriev I.V."/>
            <person name="Hibbett D.S."/>
            <person name="Martin F."/>
            <person name="Nordberg H.P."/>
            <person name="Cantor M.N."/>
            <person name="Hua S.X."/>
        </authorList>
    </citation>
    <scope>NUCLEOTIDE SEQUENCE [LARGE SCALE GENOMIC DNA]</scope>
    <source>
        <strain evidence="1 2">Ve08.2h10</strain>
    </source>
</reference>
<sequence>MYVLQSPFAITDAMTHIHGHNALRTLIDPAFRVYGHRRLAWAKSFILQVVMRS</sequence>
<dbReference type="Proteomes" id="UP000054538">
    <property type="component" value="Unassembled WGS sequence"/>
</dbReference>
<accession>A0A0D0DFM4</accession>
<evidence type="ECO:0000313" key="1">
    <source>
        <dbReference type="EMBL" id="KIK76575.1"/>
    </source>
</evidence>
<dbReference type="AlphaFoldDB" id="A0A0D0DFM4"/>
<reference evidence="2" key="2">
    <citation type="submission" date="2015-01" db="EMBL/GenBank/DDBJ databases">
        <title>Evolutionary Origins and Diversification of the Mycorrhizal Mutualists.</title>
        <authorList>
            <consortium name="DOE Joint Genome Institute"/>
            <consortium name="Mycorrhizal Genomics Consortium"/>
            <person name="Kohler A."/>
            <person name="Kuo A."/>
            <person name="Nagy L.G."/>
            <person name="Floudas D."/>
            <person name="Copeland A."/>
            <person name="Barry K.W."/>
            <person name="Cichocki N."/>
            <person name="Veneault-Fourrey C."/>
            <person name="LaButti K."/>
            <person name="Lindquist E.A."/>
            <person name="Lipzen A."/>
            <person name="Lundell T."/>
            <person name="Morin E."/>
            <person name="Murat C."/>
            <person name="Riley R."/>
            <person name="Ohm R."/>
            <person name="Sun H."/>
            <person name="Tunlid A."/>
            <person name="Henrissat B."/>
            <person name="Grigoriev I.V."/>
            <person name="Hibbett D.S."/>
            <person name="Martin F."/>
        </authorList>
    </citation>
    <scope>NUCLEOTIDE SEQUENCE [LARGE SCALE GENOMIC DNA]</scope>
    <source>
        <strain evidence="2">Ve08.2h10</strain>
    </source>
</reference>
<organism evidence="1 2">
    <name type="scientific">Paxillus rubicundulus Ve08.2h10</name>
    <dbReference type="NCBI Taxonomy" id="930991"/>
    <lineage>
        <taxon>Eukaryota</taxon>
        <taxon>Fungi</taxon>
        <taxon>Dikarya</taxon>
        <taxon>Basidiomycota</taxon>
        <taxon>Agaricomycotina</taxon>
        <taxon>Agaricomycetes</taxon>
        <taxon>Agaricomycetidae</taxon>
        <taxon>Boletales</taxon>
        <taxon>Paxilineae</taxon>
        <taxon>Paxillaceae</taxon>
        <taxon>Paxillus</taxon>
    </lineage>
</organism>
<gene>
    <name evidence="1" type="ORF">PAXRUDRAFT_835306</name>
</gene>
<evidence type="ECO:0000313" key="2">
    <source>
        <dbReference type="Proteomes" id="UP000054538"/>
    </source>
</evidence>